<sequence>MSDHRPLSPGLRGVLDYGPLAAFLAVFLLLRHQTVHWGGADYPGMIVATLVFVPLTILANAVLWLRTGRLSALQLITLVVVVVFGGLTVWLNDPRFIKMKPTIIYLLLAGLLGLGLALRRNWLGLVLGEVVPMTAEGWRRLTVRMMGLFLALALLNEVIRRTQSDTTWVLFKTVGLMALTFVFLMANMPLIRRHALPQDDDRRR</sequence>
<feature type="transmembrane region" description="Helical" evidence="5">
    <location>
        <begin position="71"/>
        <end position="91"/>
    </location>
</feature>
<dbReference type="RefSeq" id="WP_085378113.1">
    <property type="nucleotide sequence ID" value="NZ_CP020612.1"/>
</dbReference>
<accession>A0A1W6CYS4</accession>
<keyword evidence="7" id="KW-1185">Reference proteome</keyword>
<dbReference type="Pfam" id="PF04279">
    <property type="entry name" value="IspA"/>
    <property type="match status" value="1"/>
</dbReference>
<dbReference type="OrthoDB" id="9788219at2"/>
<reference evidence="6 7" key="1">
    <citation type="submission" date="2017-03" db="EMBL/GenBank/DDBJ databases">
        <title>Genome sequence of Paracoccus contaminans isolated from a water microcosm.</title>
        <authorList>
            <person name="Aurass P."/>
            <person name="Karste S."/>
            <person name="Trost E."/>
            <person name="Glaeser S.P."/>
            <person name="Kaempfer P."/>
            <person name="Flieger A."/>
        </authorList>
    </citation>
    <scope>NUCLEOTIDE SEQUENCE [LARGE SCALE GENOMIC DNA]</scope>
    <source>
        <strain evidence="7">RKI 16-01929T\LMG 29738T\CCM 8701T\CIP 111112T</strain>
    </source>
</reference>
<protein>
    <recommendedName>
        <fullName evidence="5">Inner membrane-spanning protein YciB</fullName>
    </recommendedName>
</protein>
<organism evidence="6 7">
    <name type="scientific">Paracoccus contaminans</name>
    <dbReference type="NCBI Taxonomy" id="1945662"/>
    <lineage>
        <taxon>Bacteria</taxon>
        <taxon>Pseudomonadati</taxon>
        <taxon>Pseudomonadota</taxon>
        <taxon>Alphaproteobacteria</taxon>
        <taxon>Rhodobacterales</taxon>
        <taxon>Paracoccaceae</taxon>
        <taxon>Paracoccus</taxon>
    </lineage>
</organism>
<gene>
    <name evidence="5" type="primary">yciB</name>
    <name evidence="6" type="ORF">B0A89_10495</name>
</gene>
<evidence type="ECO:0000256" key="1">
    <source>
        <dbReference type="ARBA" id="ARBA00022475"/>
    </source>
</evidence>
<dbReference type="AlphaFoldDB" id="A0A1W6CYS4"/>
<name>A0A1W6CYS4_9RHOB</name>
<keyword evidence="4 5" id="KW-0472">Membrane</keyword>
<dbReference type="KEGG" id="pcon:B0A89_10495"/>
<comment type="function">
    <text evidence="5">Plays a role in cell envelope biogenesis, maintenance of cell envelope integrity and membrane homeostasis.</text>
</comment>
<evidence type="ECO:0000256" key="2">
    <source>
        <dbReference type="ARBA" id="ARBA00022692"/>
    </source>
</evidence>
<keyword evidence="5" id="KW-0997">Cell inner membrane</keyword>
<evidence type="ECO:0000256" key="3">
    <source>
        <dbReference type="ARBA" id="ARBA00022989"/>
    </source>
</evidence>
<evidence type="ECO:0000256" key="5">
    <source>
        <dbReference type="HAMAP-Rule" id="MF_00189"/>
    </source>
</evidence>
<proteinExistence type="inferred from homology"/>
<evidence type="ECO:0000313" key="7">
    <source>
        <dbReference type="Proteomes" id="UP000193017"/>
    </source>
</evidence>
<feature type="transmembrane region" description="Helical" evidence="5">
    <location>
        <begin position="142"/>
        <end position="159"/>
    </location>
</feature>
<dbReference type="Proteomes" id="UP000193017">
    <property type="component" value="Chromosome"/>
</dbReference>
<dbReference type="EMBL" id="CP020612">
    <property type="protein sequence ID" value="ARJ69995.1"/>
    <property type="molecule type" value="Genomic_DNA"/>
</dbReference>
<keyword evidence="2 5" id="KW-0812">Transmembrane</keyword>
<feature type="transmembrane region" description="Helical" evidence="5">
    <location>
        <begin position="103"/>
        <end position="122"/>
    </location>
</feature>
<dbReference type="PANTHER" id="PTHR36917">
    <property type="entry name" value="INTRACELLULAR SEPTATION PROTEIN A-RELATED"/>
    <property type="match status" value="1"/>
</dbReference>
<evidence type="ECO:0000256" key="4">
    <source>
        <dbReference type="ARBA" id="ARBA00023136"/>
    </source>
</evidence>
<keyword evidence="3 5" id="KW-1133">Transmembrane helix</keyword>
<evidence type="ECO:0000313" key="6">
    <source>
        <dbReference type="EMBL" id="ARJ69995.1"/>
    </source>
</evidence>
<dbReference type="HAMAP" id="MF_00189">
    <property type="entry name" value="YciB"/>
    <property type="match status" value="1"/>
</dbReference>
<dbReference type="PANTHER" id="PTHR36917:SF1">
    <property type="entry name" value="INNER MEMBRANE-SPANNING PROTEIN YCIB"/>
    <property type="match status" value="1"/>
</dbReference>
<dbReference type="STRING" id="1945662.B0A89_10495"/>
<dbReference type="GO" id="GO:0005886">
    <property type="term" value="C:plasma membrane"/>
    <property type="evidence" value="ECO:0007669"/>
    <property type="project" value="UniProtKB-SubCell"/>
</dbReference>
<comment type="subcellular location">
    <subcellularLocation>
        <location evidence="5">Cell inner membrane</location>
        <topology evidence="5">Multi-pass membrane protein</topology>
    </subcellularLocation>
</comment>
<feature type="transmembrane region" description="Helical" evidence="5">
    <location>
        <begin position="42"/>
        <end position="65"/>
    </location>
</feature>
<feature type="transmembrane region" description="Helical" evidence="5">
    <location>
        <begin position="166"/>
        <end position="186"/>
    </location>
</feature>
<keyword evidence="1 5" id="KW-1003">Cell membrane</keyword>
<dbReference type="InterPro" id="IPR006008">
    <property type="entry name" value="YciB"/>
</dbReference>
<comment type="similarity">
    <text evidence="5">Belongs to the YciB family.</text>
</comment>
<feature type="transmembrane region" description="Helical" evidence="5">
    <location>
        <begin position="12"/>
        <end position="30"/>
    </location>
</feature>